<dbReference type="SMART" id="SM00028">
    <property type="entry name" value="TPR"/>
    <property type="match status" value="4"/>
</dbReference>
<dbReference type="InterPro" id="IPR011990">
    <property type="entry name" value="TPR-like_helical_dom_sf"/>
</dbReference>
<dbReference type="PANTHER" id="PTHR44809:SF1">
    <property type="entry name" value="PROTEIN O-MANNOSYL-TRANSFERASE TMTC1"/>
    <property type="match status" value="1"/>
</dbReference>
<organism evidence="2 3">
    <name type="scientific">Tenebrionibacter intestinalis</name>
    <dbReference type="NCBI Taxonomy" id="2799638"/>
    <lineage>
        <taxon>Bacteria</taxon>
        <taxon>Pseudomonadati</taxon>
        <taxon>Pseudomonadota</taxon>
        <taxon>Gammaproteobacteria</taxon>
        <taxon>Enterobacterales</taxon>
        <taxon>Enterobacteriaceae</taxon>
        <taxon>Tenebrionibacter/Tenebrionicola group</taxon>
        <taxon>Tenebrionibacter</taxon>
    </lineage>
</organism>
<keyword evidence="3" id="KW-1185">Reference proteome</keyword>
<dbReference type="Proteomes" id="UP000659047">
    <property type="component" value="Unassembled WGS sequence"/>
</dbReference>
<dbReference type="InterPro" id="IPR019734">
    <property type="entry name" value="TPR_rpt"/>
</dbReference>
<name>A0A8K0V5M9_9ENTR</name>
<sequence>MKGKRAPQDKSQAALRQAVTGLMESGKYQEALKKIQSRLLFGPKDIWLIVEAARCCRRLDRKDDAARYYTQALSIAPNDAGALNGLGLIHYERGNNEEAEKYYRRALRAIANYPACRNNYGILLHKLDRFEEAVEQYEAVLAEAPNYHDARYGLASVFAQIKRFDEAEAHLRYLLAHQPEDTRSSTVLGMILIQRGRYEEGWKLYRDRYAQNNIYRFVNRPAFSFPYWQGEDLHGKTIMVHREQGLGDEIQFSRYVSRLKQEKGAAAVCLVCSRALVSLMRQLPGIDNVIEYAPGKPLPVFDYWIMLLDLPFYFTDSPTPFAMTPPCFSADPQAVARWPLPPGKLRVGLVWKGSVGHNKDRFRSLPGLETLRPLFSVPGIQWVSLQKGAGEEEALNPPSGIALLALGHLVQDYIDTAAIIAQLDLVISVDTSVAHLAGALNKPCWTLVSAICTDWRWLEGQDTTPWYPSMRLLRCDPKEGWTLPVLRMRDALMSMVE</sequence>
<dbReference type="PANTHER" id="PTHR44809">
    <property type="match status" value="1"/>
</dbReference>
<dbReference type="AlphaFoldDB" id="A0A8K0V5M9"/>
<keyword evidence="1" id="KW-0802">TPR repeat</keyword>
<accession>A0A8K0V5M9</accession>
<evidence type="ECO:0000313" key="2">
    <source>
        <dbReference type="EMBL" id="MBK4715565.1"/>
    </source>
</evidence>
<dbReference type="Pfam" id="PF13432">
    <property type="entry name" value="TPR_16"/>
    <property type="match status" value="1"/>
</dbReference>
<evidence type="ECO:0000256" key="1">
    <source>
        <dbReference type="PROSITE-ProRule" id="PRU00339"/>
    </source>
</evidence>
<feature type="repeat" description="TPR" evidence="1">
    <location>
        <begin position="114"/>
        <end position="147"/>
    </location>
</feature>
<dbReference type="SUPFAM" id="SSF48452">
    <property type="entry name" value="TPR-like"/>
    <property type="match status" value="1"/>
</dbReference>
<dbReference type="Gene3D" id="3.40.50.2000">
    <property type="entry name" value="Glycogen Phosphorylase B"/>
    <property type="match status" value="1"/>
</dbReference>
<feature type="repeat" description="TPR" evidence="1">
    <location>
        <begin position="80"/>
        <end position="113"/>
    </location>
</feature>
<proteinExistence type="predicted"/>
<comment type="caution">
    <text evidence="2">The sequence shown here is derived from an EMBL/GenBank/DDBJ whole genome shotgun (WGS) entry which is preliminary data.</text>
</comment>
<gene>
    <name evidence="2" type="ORF">JJB97_09505</name>
</gene>
<evidence type="ECO:0000313" key="3">
    <source>
        <dbReference type="Proteomes" id="UP000659047"/>
    </source>
</evidence>
<protein>
    <submittedName>
        <fullName evidence="2">Tetratricopeptide repeat protein</fullName>
    </submittedName>
</protein>
<dbReference type="EMBL" id="JAEPBH010000021">
    <property type="protein sequence ID" value="MBK4715565.1"/>
    <property type="molecule type" value="Genomic_DNA"/>
</dbReference>
<dbReference type="Gene3D" id="1.25.40.10">
    <property type="entry name" value="Tetratricopeptide repeat domain"/>
    <property type="match status" value="1"/>
</dbReference>
<dbReference type="RefSeq" id="WP_238713789.1">
    <property type="nucleotide sequence ID" value="NZ_JAEPBH010000021.1"/>
</dbReference>
<dbReference type="SUPFAM" id="SSF53756">
    <property type="entry name" value="UDP-Glycosyltransferase/glycogen phosphorylase"/>
    <property type="match status" value="1"/>
</dbReference>
<dbReference type="Pfam" id="PF14559">
    <property type="entry name" value="TPR_19"/>
    <property type="match status" value="1"/>
</dbReference>
<dbReference type="InterPro" id="IPR052943">
    <property type="entry name" value="TMTC_O-mannosyl-trnsfr"/>
</dbReference>
<reference evidence="2" key="1">
    <citation type="submission" date="2021-01" db="EMBL/GenBank/DDBJ databases">
        <title>Intestinitalea alba gen. nov., sp. nov., a novel genus of the family Enterobacteriaceae, isolated from the gut of the plastic-eating mealworm Tenebrio molitor L.</title>
        <authorList>
            <person name="Yang Y."/>
        </authorList>
    </citation>
    <scope>NUCLEOTIDE SEQUENCE</scope>
    <source>
        <strain evidence="2">BIT-L3</strain>
    </source>
</reference>
<dbReference type="PROSITE" id="PS50005">
    <property type="entry name" value="TPR"/>
    <property type="match status" value="2"/>
</dbReference>